<evidence type="ECO:0000256" key="7">
    <source>
        <dbReference type="HAMAP-Rule" id="MF_01695"/>
    </source>
</evidence>
<dbReference type="Gene3D" id="3.40.50.2000">
    <property type="entry name" value="Glycogen Phosphorylase B"/>
    <property type="match status" value="2"/>
</dbReference>
<dbReference type="HAMAP" id="MF_01695">
    <property type="entry name" value="MshA"/>
    <property type="match status" value="1"/>
</dbReference>
<feature type="binding site" evidence="7">
    <location>
        <position position="300"/>
    </location>
    <ligand>
        <name>Mg(2+)</name>
        <dbReference type="ChEBI" id="CHEBI:18420"/>
    </ligand>
</feature>
<name>A0ABW0GNA5_9MICO</name>
<evidence type="ECO:0000256" key="2">
    <source>
        <dbReference type="ARBA" id="ARBA00022676"/>
    </source>
</evidence>
<feature type="binding site" evidence="7">
    <location>
        <position position="5"/>
    </location>
    <ligand>
        <name>1D-myo-inositol 3-phosphate</name>
        <dbReference type="ChEBI" id="CHEBI:58401"/>
    </ligand>
</feature>
<dbReference type="Pfam" id="PF13579">
    <property type="entry name" value="Glyco_trans_4_4"/>
    <property type="match status" value="1"/>
</dbReference>
<feature type="binding site" evidence="7">
    <location>
        <begin position="16"/>
        <end position="21"/>
    </location>
    <ligand>
        <name>1D-myo-inositol 3-phosphate</name>
        <dbReference type="ChEBI" id="CHEBI:58401"/>
    </ligand>
</feature>
<protein>
    <recommendedName>
        <fullName evidence="7">D-inositol-3-phosphate glycosyltransferase</fullName>
        <ecNumber evidence="7">2.4.1.250</ecNumber>
    </recommendedName>
    <alternativeName>
        <fullName evidence="7">N-acetylglucosamine-inositol-phosphate N-acetylglucosaminyltransferase</fullName>
        <shortName evidence="7">GlcNAc-Ins-P N-acetylglucosaminyltransferase</shortName>
    </alternativeName>
</protein>
<feature type="binding site" evidence="7">
    <location>
        <position position="151"/>
    </location>
    <ligand>
        <name>1D-myo-inositol 3-phosphate</name>
        <dbReference type="ChEBI" id="CHEBI:58401"/>
    </ligand>
</feature>
<feature type="domain" description="Glycosyl transferase family 1" evidence="8">
    <location>
        <begin position="205"/>
        <end position="380"/>
    </location>
</feature>
<comment type="similarity">
    <text evidence="1 7">Belongs to the glycosyltransferase group 1 family. MshA subfamily.</text>
</comment>
<proteinExistence type="inferred from homology"/>
<feature type="binding site" evidence="7">
    <location>
        <position position="131"/>
    </location>
    <ligand>
        <name>1D-myo-inositol 3-phosphate</name>
        <dbReference type="ChEBI" id="CHEBI:58401"/>
    </ligand>
</feature>
<feature type="binding site" evidence="7">
    <location>
        <position position="291"/>
    </location>
    <ligand>
        <name>UDP-N-acetyl-alpha-D-glucosamine</name>
        <dbReference type="ChEBI" id="CHEBI:57705"/>
    </ligand>
</feature>
<keyword evidence="2 7" id="KW-0328">Glycosyltransferase</keyword>
<evidence type="ECO:0000256" key="3">
    <source>
        <dbReference type="ARBA" id="ARBA00022679"/>
    </source>
</evidence>
<evidence type="ECO:0000313" key="11">
    <source>
        <dbReference type="Proteomes" id="UP001596122"/>
    </source>
</evidence>
<dbReference type="EC" id="2.4.1.250" evidence="7"/>
<comment type="function">
    <text evidence="7">Catalyzes the transfer of a N-acetyl-glucosamine moiety to 1D-myo-inositol 3-phosphate to produce 1D-myo-inositol 2-acetamido-2-deoxy-glucopyranoside 3-phosphate in the mycothiol biosynthesis pathway.</text>
</comment>
<feature type="binding site" evidence="7">
    <location>
        <position position="303"/>
    </location>
    <ligand>
        <name>Mg(2+)</name>
        <dbReference type="ChEBI" id="CHEBI:18420"/>
    </ligand>
</feature>
<evidence type="ECO:0000313" key="10">
    <source>
        <dbReference type="EMBL" id="MFC5381033.1"/>
    </source>
</evidence>
<dbReference type="PANTHER" id="PTHR45947:SF3">
    <property type="entry name" value="SULFOQUINOVOSYL TRANSFERASE SQD2"/>
    <property type="match status" value="1"/>
</dbReference>
<feature type="binding site" evidence="7">
    <location>
        <position position="327"/>
    </location>
    <ligand>
        <name>Mg(2+)</name>
        <dbReference type="ChEBI" id="CHEBI:18420"/>
    </ligand>
</feature>
<dbReference type="SUPFAM" id="SSF53756">
    <property type="entry name" value="UDP-Glycosyltransferase/glycogen phosphorylase"/>
    <property type="match status" value="1"/>
</dbReference>
<feature type="binding site" evidence="7">
    <location>
        <position position="313"/>
    </location>
    <ligand>
        <name>UDP-N-acetyl-alpha-D-glucosamine</name>
        <dbReference type="ChEBI" id="CHEBI:57705"/>
    </ligand>
</feature>
<evidence type="ECO:0000256" key="4">
    <source>
        <dbReference type="ARBA" id="ARBA00022723"/>
    </source>
</evidence>
<comment type="caution">
    <text evidence="10">The sequence shown here is derived from an EMBL/GenBank/DDBJ whole genome shotgun (WGS) entry which is preliminary data.</text>
</comment>
<dbReference type="InterPro" id="IPR050194">
    <property type="entry name" value="Glycosyltransferase_grp1"/>
</dbReference>
<dbReference type="GO" id="GO:0102710">
    <property type="term" value="F:D-inositol-3-phosphate glycosyltransferase activity"/>
    <property type="evidence" value="ECO:0007669"/>
    <property type="project" value="UniProtKB-EC"/>
</dbReference>
<reference evidence="11" key="1">
    <citation type="journal article" date="2019" name="Int. J. Syst. Evol. Microbiol.">
        <title>The Global Catalogue of Microorganisms (GCM) 10K type strain sequencing project: providing services to taxonomists for standard genome sequencing and annotation.</title>
        <authorList>
            <consortium name="The Broad Institute Genomics Platform"/>
            <consortium name="The Broad Institute Genome Sequencing Center for Infectious Disease"/>
            <person name="Wu L."/>
            <person name="Ma J."/>
        </authorList>
    </citation>
    <scope>NUCLEOTIDE SEQUENCE [LARGE SCALE GENOMIC DNA]</scope>
    <source>
        <strain evidence="11">CCUG 43114</strain>
    </source>
</reference>
<keyword evidence="11" id="KW-1185">Reference proteome</keyword>
<evidence type="ECO:0000259" key="9">
    <source>
        <dbReference type="Pfam" id="PF13579"/>
    </source>
</evidence>
<keyword evidence="3 7" id="KW-0808">Transferase</keyword>
<keyword evidence="4 7" id="KW-0479">Metal-binding</keyword>
<feature type="binding site" evidence="7">
    <location>
        <position position="230"/>
    </location>
    <ligand>
        <name>UDP-N-acetyl-alpha-D-glucosamine</name>
        <dbReference type="ChEBI" id="CHEBI:57705"/>
    </ligand>
</feature>
<evidence type="ECO:0000259" key="8">
    <source>
        <dbReference type="Pfam" id="PF00534"/>
    </source>
</evidence>
<evidence type="ECO:0000256" key="6">
    <source>
        <dbReference type="ARBA" id="ARBA00048131"/>
    </source>
</evidence>
<feature type="binding site" evidence="7">
    <location>
        <position position="225"/>
    </location>
    <ligand>
        <name>UDP-N-acetyl-alpha-D-glucosamine</name>
        <dbReference type="ChEBI" id="CHEBI:57705"/>
    </ligand>
</feature>
<feature type="domain" description="Glycosyltransferase subfamily 4-like N-terminal" evidence="9">
    <location>
        <begin position="18"/>
        <end position="193"/>
    </location>
</feature>
<feature type="binding site" evidence="7">
    <location>
        <position position="301"/>
    </location>
    <ligand>
        <name>Mg(2+)</name>
        <dbReference type="ChEBI" id="CHEBI:18420"/>
    </ligand>
</feature>
<dbReference type="EMBL" id="JBHSLD010000007">
    <property type="protein sequence ID" value="MFC5381033.1"/>
    <property type="molecule type" value="Genomic_DNA"/>
</dbReference>
<feature type="binding site" evidence="7">
    <location>
        <position position="74"/>
    </location>
    <ligand>
        <name>1D-myo-inositol 3-phosphate</name>
        <dbReference type="ChEBI" id="CHEBI:58401"/>
    </ligand>
</feature>
<feature type="binding site" evidence="7">
    <location>
        <begin position="11"/>
        <end position="12"/>
    </location>
    <ligand>
        <name>UDP-N-acetyl-alpha-D-glucosamine</name>
        <dbReference type="ChEBI" id="CHEBI:57705"/>
    </ligand>
</feature>
<dbReference type="InterPro" id="IPR017814">
    <property type="entry name" value="Mycothiol_biosynthesis_MshA"/>
</dbReference>
<dbReference type="Pfam" id="PF00534">
    <property type="entry name" value="Glycos_transf_1"/>
    <property type="match status" value="1"/>
</dbReference>
<dbReference type="NCBIfam" id="TIGR03449">
    <property type="entry name" value="mycothiol_MshA"/>
    <property type="match status" value="1"/>
</dbReference>
<dbReference type="PANTHER" id="PTHR45947">
    <property type="entry name" value="SULFOQUINOVOSYL TRANSFERASE SQD2"/>
    <property type="match status" value="1"/>
</dbReference>
<comment type="subunit">
    <text evidence="7">Homodimer.</text>
</comment>
<gene>
    <name evidence="7 10" type="primary">mshA</name>
    <name evidence="10" type="ORF">ACFPJ6_09535</name>
</gene>
<comment type="catalytic activity">
    <reaction evidence="6 7">
        <text>1D-myo-inositol 3-phosphate + UDP-N-acetyl-alpha-D-glucosamine = 1D-myo-inositol 2-acetamido-2-deoxy-alpha-D-glucopyranoside 3-phosphate + UDP + H(+)</text>
        <dbReference type="Rhea" id="RHEA:26188"/>
        <dbReference type="ChEBI" id="CHEBI:15378"/>
        <dbReference type="ChEBI" id="CHEBI:57705"/>
        <dbReference type="ChEBI" id="CHEBI:58223"/>
        <dbReference type="ChEBI" id="CHEBI:58401"/>
        <dbReference type="ChEBI" id="CHEBI:58892"/>
        <dbReference type="EC" id="2.4.1.250"/>
    </reaction>
</comment>
<dbReference type="InterPro" id="IPR028098">
    <property type="entry name" value="Glyco_trans_4-like_N"/>
</dbReference>
<evidence type="ECO:0000256" key="5">
    <source>
        <dbReference type="ARBA" id="ARBA00022842"/>
    </source>
</evidence>
<feature type="binding site" evidence="7">
    <location>
        <position position="107"/>
    </location>
    <ligand>
        <name>1D-myo-inositol 3-phosphate</name>
        <dbReference type="ChEBI" id="CHEBI:58401"/>
    </ligand>
</feature>
<organism evidence="10 11">
    <name type="scientific">Aquipuribacter nitratireducens</name>
    <dbReference type="NCBI Taxonomy" id="650104"/>
    <lineage>
        <taxon>Bacteria</taxon>
        <taxon>Bacillati</taxon>
        <taxon>Actinomycetota</taxon>
        <taxon>Actinomycetes</taxon>
        <taxon>Micrococcales</taxon>
        <taxon>Intrasporangiaceae</taxon>
        <taxon>Aquipuribacter</taxon>
    </lineage>
</organism>
<sequence length="432" mass="45530">MVSVHTSPLEQPGTGDAGGLNVYVVELSRRLAARGVAVEVATRRTSSSQPELVELEPGVHVRHVDAGPYDGLAKEDLPGQLCAFSAGLMRVAARVPAGHHDVVHTHYWLSGQVGWLFAERWGVPLVHTMHTMAKVKNASLADGDTPEPFGRVIGEQQVVEAADRLVANTQEEADDLVRHYGADPRRTGVVEPGVDLDVFRPGSRARARARLGLPPDADVLLFVGRLQPLKAPDVLVAAAAHLRHRRAGTGRPLVVAVLGGPSGTGLARPTALLEQARALGVDDVLRTSPPVPRPALADWYRAADLVTVPSYSESFGLVALEAQACGTPVVAAAVGGLRRAVVDGTTGVLVDGHDPVIWADALEALLADETRRARLGAAAARHAAGFGWDVTAERVLAEYRRAVADFRRYPTPAPAAAVTGLPAEGGRLEASG</sequence>
<accession>A0ABW0GNA5</accession>
<dbReference type="RefSeq" id="WP_340270991.1">
    <property type="nucleotide sequence ID" value="NZ_JBBEOG010000008.1"/>
</dbReference>
<dbReference type="InterPro" id="IPR001296">
    <property type="entry name" value="Glyco_trans_1"/>
</dbReference>
<feature type="binding site" evidence="7">
    <location>
        <position position="19"/>
    </location>
    <ligand>
        <name>UDP-N-acetyl-alpha-D-glucosamine</name>
        <dbReference type="ChEBI" id="CHEBI:57705"/>
    </ligand>
</feature>
<keyword evidence="5 7" id="KW-0460">Magnesium</keyword>
<evidence type="ECO:0000256" key="1">
    <source>
        <dbReference type="ARBA" id="ARBA00008449"/>
    </source>
</evidence>
<feature type="binding site" evidence="7">
    <location>
        <position position="321"/>
    </location>
    <ligand>
        <name>UDP-N-acetyl-alpha-D-glucosamine</name>
        <dbReference type="ChEBI" id="CHEBI:57705"/>
    </ligand>
</feature>
<dbReference type="Proteomes" id="UP001596122">
    <property type="component" value="Unassembled WGS sequence"/>
</dbReference>